<evidence type="ECO:0000313" key="1">
    <source>
        <dbReference type="EMBL" id="QDH88319.1"/>
    </source>
</evidence>
<reference evidence="1" key="1">
    <citation type="submission" date="2019-05" db="EMBL/GenBank/DDBJ databases">
        <title>Metatranscriptomic reconstruction reveals RNA viruses with the potential to shape carbon cycling in soil.</title>
        <authorList>
            <person name="Starr E.P."/>
            <person name="Nuccio E."/>
            <person name="Pett-Ridge J."/>
            <person name="Banfield J.F."/>
            <person name="Firestone M.K."/>
        </authorList>
    </citation>
    <scope>NUCLEOTIDE SEQUENCE</scope>
    <source>
        <strain evidence="1">H1_Rhizo_Litter_1_scaffold_343</strain>
    </source>
</reference>
<sequence>MPGRKLGRRIDRVLPFISLLLAAISDFRGRLGPSEGPTGDKM</sequence>
<proteinExistence type="predicted"/>
<protein>
    <submittedName>
        <fullName evidence="1">Uncharacterized protein</fullName>
    </submittedName>
</protein>
<organism evidence="1">
    <name type="scientific">Leviviridae sp</name>
    <dbReference type="NCBI Taxonomy" id="2027243"/>
    <lineage>
        <taxon>Viruses</taxon>
        <taxon>Riboviria</taxon>
        <taxon>Orthornavirae</taxon>
        <taxon>Lenarviricota</taxon>
        <taxon>Leviviricetes</taxon>
        <taxon>Norzivirales</taxon>
        <taxon>Fiersviridae</taxon>
    </lineage>
</organism>
<dbReference type="EMBL" id="MN034009">
    <property type="protein sequence ID" value="QDH88319.1"/>
    <property type="molecule type" value="Genomic_RNA"/>
</dbReference>
<accession>A0A514D417</accession>
<gene>
    <name evidence="1" type="ORF">H1RhizoLitter1343_000002</name>
</gene>
<name>A0A514D417_9VIRU</name>